<evidence type="ECO:0000313" key="3">
    <source>
        <dbReference type="EMBL" id="VFQ90100.1"/>
    </source>
</evidence>
<dbReference type="Proteomes" id="UP000595140">
    <property type="component" value="Unassembled WGS sequence"/>
</dbReference>
<proteinExistence type="predicted"/>
<dbReference type="GO" id="GO:0003676">
    <property type="term" value="F:nucleic acid binding"/>
    <property type="evidence" value="ECO:0007669"/>
    <property type="project" value="InterPro"/>
</dbReference>
<dbReference type="InterPro" id="IPR002156">
    <property type="entry name" value="RNaseH_domain"/>
</dbReference>
<dbReference type="PANTHER" id="PTHR48475">
    <property type="entry name" value="RIBONUCLEASE H"/>
    <property type="match status" value="1"/>
</dbReference>
<dbReference type="CDD" id="cd09279">
    <property type="entry name" value="RNase_HI_like"/>
    <property type="match status" value="1"/>
</dbReference>
<keyword evidence="4" id="KW-1185">Reference proteome</keyword>
<evidence type="ECO:0000313" key="4">
    <source>
        <dbReference type="Proteomes" id="UP000595140"/>
    </source>
</evidence>
<dbReference type="InterPro" id="IPR041588">
    <property type="entry name" value="Integrase_H2C2"/>
</dbReference>
<feature type="domain" description="RNase H type-1" evidence="1">
    <location>
        <begin position="48"/>
        <end position="137"/>
    </location>
</feature>
<sequence>MTGHQEEEPAKAITEPWWSMSVDGASGPKGYGGDVVFTTPEGLKVYHALIFNFKLTNNEAEYEALIGGLRLAKTLQINCLKIKSDSSLVVGHINGNMEAKGEKMQRYRDLARALLKNPTEYVMEQIPRGENTDVDLLLKLTQAAPEHVSKLARIETLEKASIDGFSISMIEEDGQPNPDRVEPDDIWMDDLVRYYMTGQFPEDEDRVRKVKLRAPRFQMLDGRLYKRAFGGPLLRCLTRAEAERVITEVHEGVYAAHQMSGTLAQRIILLGYFWPTMNQDCKRYVQRCKTCQVFYKFPGRPATYYHPVSNVTPFARFGMDIIGAFPQAQERKKYVMVAIDYFTKWASVAYPQGNGQVENANRTIVDGIKKRLGEAGTNLLEELPHIIWAYRVTSRRATGETPFVLTYGCEARLPIEAKIMTFREKIYGEKGNEEDHLAELNLLEERRMVTEAKMIEYQQAAKAYHDNKVGPCYFQMGDEVLRRREANKPGDGGKLAKKWEGPYRVTAILRPGTYKLETMEGRELERCWNSHHLRKFYR</sequence>
<protein>
    <submittedName>
        <fullName evidence="3">Uncharacterized protein</fullName>
    </submittedName>
</protein>
<dbReference type="GO" id="GO:0004523">
    <property type="term" value="F:RNA-DNA hybrid ribonuclease activity"/>
    <property type="evidence" value="ECO:0007669"/>
    <property type="project" value="InterPro"/>
</dbReference>
<dbReference type="Pfam" id="PF13456">
    <property type="entry name" value="RVT_3"/>
    <property type="match status" value="1"/>
</dbReference>
<reference evidence="3 4" key="1">
    <citation type="submission" date="2018-04" db="EMBL/GenBank/DDBJ databases">
        <authorList>
            <person name="Vogel A."/>
        </authorList>
    </citation>
    <scope>NUCLEOTIDE SEQUENCE [LARGE SCALE GENOMIC DNA]</scope>
</reference>
<dbReference type="EMBL" id="OOIL02003979">
    <property type="protein sequence ID" value="VFQ90100.1"/>
    <property type="molecule type" value="Genomic_DNA"/>
</dbReference>
<dbReference type="SUPFAM" id="SSF53098">
    <property type="entry name" value="Ribonuclease H-like"/>
    <property type="match status" value="2"/>
</dbReference>
<dbReference type="AlphaFoldDB" id="A0A484MMN5"/>
<dbReference type="PANTHER" id="PTHR48475:SF2">
    <property type="entry name" value="RIBONUCLEASE H"/>
    <property type="match status" value="1"/>
</dbReference>
<accession>A0A484MMN5</accession>
<dbReference type="Gene3D" id="1.10.340.70">
    <property type="match status" value="1"/>
</dbReference>
<gene>
    <name evidence="3" type="ORF">CCAM_LOCUS31876</name>
</gene>
<dbReference type="InterPro" id="IPR036397">
    <property type="entry name" value="RNaseH_sf"/>
</dbReference>
<evidence type="ECO:0000259" key="2">
    <source>
        <dbReference type="Pfam" id="PF17921"/>
    </source>
</evidence>
<name>A0A484MMN5_9ASTE</name>
<evidence type="ECO:0000259" key="1">
    <source>
        <dbReference type="Pfam" id="PF13456"/>
    </source>
</evidence>
<dbReference type="OrthoDB" id="1302327at2759"/>
<dbReference type="Pfam" id="PF17921">
    <property type="entry name" value="Integrase_H2C2"/>
    <property type="match status" value="1"/>
</dbReference>
<organism evidence="3 4">
    <name type="scientific">Cuscuta campestris</name>
    <dbReference type="NCBI Taxonomy" id="132261"/>
    <lineage>
        <taxon>Eukaryota</taxon>
        <taxon>Viridiplantae</taxon>
        <taxon>Streptophyta</taxon>
        <taxon>Embryophyta</taxon>
        <taxon>Tracheophyta</taxon>
        <taxon>Spermatophyta</taxon>
        <taxon>Magnoliopsida</taxon>
        <taxon>eudicotyledons</taxon>
        <taxon>Gunneridae</taxon>
        <taxon>Pentapetalae</taxon>
        <taxon>asterids</taxon>
        <taxon>lamiids</taxon>
        <taxon>Solanales</taxon>
        <taxon>Convolvulaceae</taxon>
        <taxon>Cuscuteae</taxon>
        <taxon>Cuscuta</taxon>
        <taxon>Cuscuta subgen. Grammica</taxon>
        <taxon>Cuscuta sect. Cleistogrammica</taxon>
    </lineage>
</organism>
<dbReference type="InterPro" id="IPR012337">
    <property type="entry name" value="RNaseH-like_sf"/>
</dbReference>
<dbReference type="Gene3D" id="3.30.420.10">
    <property type="entry name" value="Ribonuclease H-like superfamily/Ribonuclease H"/>
    <property type="match status" value="3"/>
</dbReference>
<feature type="domain" description="Integrase zinc-binding" evidence="2">
    <location>
        <begin position="239"/>
        <end position="293"/>
    </location>
</feature>